<organism evidence="1 2">
    <name type="scientific">Vitis vinifera</name>
    <name type="common">Grape</name>
    <dbReference type="NCBI Taxonomy" id="29760"/>
    <lineage>
        <taxon>Eukaryota</taxon>
        <taxon>Viridiplantae</taxon>
        <taxon>Streptophyta</taxon>
        <taxon>Embryophyta</taxon>
        <taxon>Tracheophyta</taxon>
        <taxon>Spermatophyta</taxon>
        <taxon>Magnoliopsida</taxon>
        <taxon>eudicotyledons</taxon>
        <taxon>Gunneridae</taxon>
        <taxon>Pentapetalae</taxon>
        <taxon>rosids</taxon>
        <taxon>Vitales</taxon>
        <taxon>Vitaceae</taxon>
        <taxon>Viteae</taxon>
        <taxon>Vitis</taxon>
    </lineage>
</organism>
<evidence type="ECO:0000313" key="2">
    <source>
        <dbReference type="Proteomes" id="UP000288805"/>
    </source>
</evidence>
<dbReference type="EMBL" id="QGNW01000527">
    <property type="protein sequence ID" value="RVW68573.1"/>
    <property type="molecule type" value="Genomic_DNA"/>
</dbReference>
<dbReference type="AlphaFoldDB" id="A0A438G8L5"/>
<dbReference type="Proteomes" id="UP000288805">
    <property type="component" value="Unassembled WGS sequence"/>
</dbReference>
<comment type="caution">
    <text evidence="1">The sequence shown here is derived from an EMBL/GenBank/DDBJ whole genome shotgun (WGS) entry which is preliminary data.</text>
</comment>
<reference evidence="1 2" key="1">
    <citation type="journal article" date="2018" name="PLoS Genet.">
        <title>Population sequencing reveals clonal diversity and ancestral inbreeding in the grapevine cultivar Chardonnay.</title>
        <authorList>
            <person name="Roach M.J."/>
            <person name="Johnson D.L."/>
            <person name="Bohlmann J."/>
            <person name="van Vuuren H.J."/>
            <person name="Jones S.J."/>
            <person name="Pretorius I.S."/>
            <person name="Schmidt S.A."/>
            <person name="Borneman A.R."/>
        </authorList>
    </citation>
    <scope>NUCLEOTIDE SEQUENCE [LARGE SCALE GENOMIC DNA]</scope>
    <source>
        <strain evidence="2">cv. Chardonnay</strain>
        <tissue evidence="1">Leaf</tissue>
    </source>
</reference>
<accession>A0A438G8L5</accession>
<sequence length="67" mass="7829">MKLCNVIVVKGERKVLQFEAAAIKDFLQGFRWFLTLFNWYGKLTRVSKEDRALPKLPIGWIPETKCS</sequence>
<evidence type="ECO:0000313" key="1">
    <source>
        <dbReference type="EMBL" id="RVW68573.1"/>
    </source>
</evidence>
<gene>
    <name evidence="1" type="ORF">CK203_063976</name>
</gene>
<proteinExistence type="predicted"/>
<name>A0A438G8L5_VITVI</name>
<protein>
    <submittedName>
        <fullName evidence="1">Uncharacterized protein</fullName>
    </submittedName>
</protein>